<feature type="compositionally biased region" description="Polar residues" evidence="1">
    <location>
        <begin position="1250"/>
        <end position="1268"/>
    </location>
</feature>
<reference evidence="2 3" key="1">
    <citation type="journal article" date="2007" name="Nature">
        <title>Evolution of genes and genomes on the Drosophila phylogeny.</title>
        <authorList>
            <consortium name="Drosophila 12 Genomes Consortium"/>
            <person name="Clark A.G."/>
            <person name="Eisen M.B."/>
            <person name="Smith D.R."/>
            <person name="Bergman C.M."/>
            <person name="Oliver B."/>
            <person name="Markow T.A."/>
            <person name="Kaufman T.C."/>
            <person name="Kellis M."/>
            <person name="Gelbart W."/>
            <person name="Iyer V.N."/>
            <person name="Pollard D.A."/>
            <person name="Sackton T.B."/>
            <person name="Larracuente A.M."/>
            <person name="Singh N.D."/>
            <person name="Abad J.P."/>
            <person name="Abt D.N."/>
            <person name="Adryan B."/>
            <person name="Aguade M."/>
            <person name="Akashi H."/>
            <person name="Anderson W.W."/>
            <person name="Aquadro C.F."/>
            <person name="Ardell D.H."/>
            <person name="Arguello R."/>
            <person name="Artieri C.G."/>
            <person name="Barbash D.A."/>
            <person name="Barker D."/>
            <person name="Barsanti P."/>
            <person name="Batterham P."/>
            <person name="Batzoglou S."/>
            <person name="Begun D."/>
            <person name="Bhutkar A."/>
            <person name="Blanco E."/>
            <person name="Bosak S.A."/>
            <person name="Bradley R.K."/>
            <person name="Brand A.D."/>
            <person name="Brent M.R."/>
            <person name="Brooks A.N."/>
            <person name="Brown R.H."/>
            <person name="Butlin R.K."/>
            <person name="Caggese C."/>
            <person name="Calvi B.R."/>
            <person name="Bernardo de Carvalho A."/>
            <person name="Caspi A."/>
            <person name="Castrezana S."/>
            <person name="Celniker S.E."/>
            <person name="Chang J.L."/>
            <person name="Chapple C."/>
            <person name="Chatterji S."/>
            <person name="Chinwalla A."/>
            <person name="Civetta A."/>
            <person name="Clifton S.W."/>
            <person name="Comeron J.M."/>
            <person name="Costello J.C."/>
            <person name="Coyne J.A."/>
            <person name="Daub J."/>
            <person name="David R.G."/>
            <person name="Delcher A.L."/>
            <person name="Delehaunty K."/>
            <person name="Do C.B."/>
            <person name="Ebling H."/>
            <person name="Edwards K."/>
            <person name="Eickbush T."/>
            <person name="Evans J.D."/>
            <person name="Filipski A."/>
            <person name="Findeiss S."/>
            <person name="Freyhult E."/>
            <person name="Fulton L."/>
            <person name="Fulton R."/>
            <person name="Garcia A.C."/>
            <person name="Gardiner A."/>
            <person name="Garfield D.A."/>
            <person name="Garvin B.E."/>
            <person name="Gibson G."/>
            <person name="Gilbert D."/>
            <person name="Gnerre S."/>
            <person name="Godfrey J."/>
            <person name="Good R."/>
            <person name="Gotea V."/>
            <person name="Gravely B."/>
            <person name="Greenberg A.J."/>
            <person name="Griffiths-Jones S."/>
            <person name="Gross S."/>
            <person name="Guigo R."/>
            <person name="Gustafson E.A."/>
            <person name="Haerty W."/>
            <person name="Hahn M.W."/>
            <person name="Halligan D.L."/>
            <person name="Halpern A.L."/>
            <person name="Halter G.M."/>
            <person name="Han M.V."/>
            <person name="Heger A."/>
            <person name="Hillier L."/>
            <person name="Hinrichs A.S."/>
            <person name="Holmes I."/>
            <person name="Hoskins R.A."/>
            <person name="Hubisz M.J."/>
            <person name="Hultmark D."/>
            <person name="Huntley M.A."/>
            <person name="Jaffe D.B."/>
            <person name="Jagadeeshan S."/>
            <person name="Jeck W.R."/>
            <person name="Johnson J."/>
            <person name="Jones C.D."/>
            <person name="Jordan W.C."/>
            <person name="Karpen G.H."/>
            <person name="Kataoka E."/>
            <person name="Keightley P.D."/>
            <person name="Kheradpour P."/>
            <person name="Kirkness E.F."/>
            <person name="Koerich L.B."/>
            <person name="Kristiansen K."/>
            <person name="Kudrna D."/>
            <person name="Kulathinal R.J."/>
            <person name="Kumar S."/>
            <person name="Kwok R."/>
            <person name="Lander E."/>
            <person name="Langley C.H."/>
            <person name="Lapoint R."/>
            <person name="Lazzaro B.P."/>
            <person name="Lee S.J."/>
            <person name="Levesque L."/>
            <person name="Li R."/>
            <person name="Lin C.F."/>
            <person name="Lin M.F."/>
            <person name="Lindblad-Toh K."/>
            <person name="Llopart A."/>
            <person name="Long M."/>
            <person name="Low L."/>
            <person name="Lozovsky E."/>
            <person name="Lu J."/>
            <person name="Luo M."/>
            <person name="Machado C.A."/>
            <person name="Makalowski W."/>
            <person name="Marzo M."/>
            <person name="Matsuda M."/>
            <person name="Matzkin L."/>
            <person name="McAllister B."/>
            <person name="McBride C.S."/>
            <person name="McKernan B."/>
            <person name="McKernan K."/>
            <person name="Mendez-Lago M."/>
            <person name="Minx P."/>
            <person name="Mollenhauer M.U."/>
            <person name="Montooth K."/>
            <person name="Mount S.M."/>
            <person name="Mu X."/>
            <person name="Myers E."/>
            <person name="Negre B."/>
            <person name="Newfeld S."/>
            <person name="Nielsen R."/>
            <person name="Noor M.A."/>
            <person name="O'Grady P."/>
            <person name="Pachter L."/>
            <person name="Papaceit M."/>
            <person name="Parisi M.J."/>
            <person name="Parisi M."/>
            <person name="Parts L."/>
            <person name="Pedersen J.S."/>
            <person name="Pesole G."/>
            <person name="Phillippy A.M."/>
            <person name="Ponting C.P."/>
            <person name="Pop M."/>
            <person name="Porcelli D."/>
            <person name="Powell J.R."/>
            <person name="Prohaska S."/>
            <person name="Pruitt K."/>
            <person name="Puig M."/>
            <person name="Quesneville H."/>
            <person name="Ram K.R."/>
            <person name="Rand D."/>
            <person name="Rasmussen M.D."/>
            <person name="Reed L.K."/>
            <person name="Reenan R."/>
            <person name="Reily A."/>
            <person name="Remington K.A."/>
            <person name="Rieger T.T."/>
            <person name="Ritchie M.G."/>
            <person name="Robin C."/>
            <person name="Rogers Y.H."/>
            <person name="Rohde C."/>
            <person name="Rozas J."/>
            <person name="Rubenfield M.J."/>
            <person name="Ruiz A."/>
            <person name="Russo S."/>
            <person name="Salzberg S.L."/>
            <person name="Sanchez-Gracia A."/>
            <person name="Saranga D.J."/>
            <person name="Sato H."/>
            <person name="Schaeffer S.W."/>
            <person name="Schatz M.C."/>
            <person name="Schlenke T."/>
            <person name="Schwartz R."/>
            <person name="Segarra C."/>
            <person name="Singh R.S."/>
            <person name="Sirot L."/>
            <person name="Sirota M."/>
            <person name="Sisneros N.B."/>
            <person name="Smith C.D."/>
            <person name="Smith T.F."/>
            <person name="Spieth J."/>
            <person name="Stage D.E."/>
            <person name="Stark A."/>
            <person name="Stephan W."/>
            <person name="Strausberg R.L."/>
            <person name="Strempel S."/>
            <person name="Sturgill D."/>
            <person name="Sutton G."/>
            <person name="Sutton G.G."/>
            <person name="Tao W."/>
            <person name="Teichmann S."/>
            <person name="Tobari Y.N."/>
            <person name="Tomimura Y."/>
            <person name="Tsolas J.M."/>
            <person name="Valente V.L."/>
            <person name="Venter E."/>
            <person name="Venter J.C."/>
            <person name="Vicario S."/>
            <person name="Vieira F.G."/>
            <person name="Vilella A.J."/>
            <person name="Villasante A."/>
            <person name="Walenz B."/>
            <person name="Wang J."/>
            <person name="Wasserman M."/>
            <person name="Watts T."/>
            <person name="Wilson D."/>
            <person name="Wilson R.K."/>
            <person name="Wing R.A."/>
            <person name="Wolfner M.F."/>
            <person name="Wong A."/>
            <person name="Wong G.K."/>
            <person name="Wu C.I."/>
            <person name="Wu G."/>
            <person name="Yamamoto D."/>
            <person name="Yang H.P."/>
            <person name="Yang S.P."/>
            <person name="Yorke J.A."/>
            <person name="Yoshida K."/>
            <person name="Zdobnov E."/>
            <person name="Zhang P."/>
            <person name="Zhang Y."/>
            <person name="Zimin A.V."/>
            <person name="Baldwin J."/>
            <person name="Abdouelleil A."/>
            <person name="Abdulkadir J."/>
            <person name="Abebe A."/>
            <person name="Abera B."/>
            <person name="Abreu J."/>
            <person name="Acer S.C."/>
            <person name="Aftuck L."/>
            <person name="Alexander A."/>
            <person name="An P."/>
            <person name="Anderson E."/>
            <person name="Anderson S."/>
            <person name="Arachi H."/>
            <person name="Azer M."/>
            <person name="Bachantsang P."/>
            <person name="Barry A."/>
            <person name="Bayul T."/>
            <person name="Berlin A."/>
            <person name="Bessette D."/>
            <person name="Bloom T."/>
            <person name="Blye J."/>
            <person name="Boguslavskiy L."/>
            <person name="Bonnet C."/>
            <person name="Boukhgalter B."/>
            <person name="Bourzgui I."/>
            <person name="Brown A."/>
            <person name="Cahill P."/>
            <person name="Channer S."/>
            <person name="Cheshatsang Y."/>
            <person name="Chuda L."/>
            <person name="Citroen M."/>
            <person name="Collymore A."/>
            <person name="Cooke P."/>
            <person name="Costello M."/>
            <person name="D'Aco K."/>
            <person name="Daza R."/>
            <person name="De Haan G."/>
            <person name="DeGray S."/>
            <person name="DeMaso C."/>
            <person name="Dhargay N."/>
            <person name="Dooley K."/>
            <person name="Dooley E."/>
            <person name="Doricent M."/>
            <person name="Dorje P."/>
            <person name="Dorjee K."/>
            <person name="Dupes A."/>
            <person name="Elong R."/>
            <person name="Falk J."/>
            <person name="Farina A."/>
            <person name="Faro S."/>
            <person name="Ferguson D."/>
            <person name="Fisher S."/>
            <person name="Foley C.D."/>
            <person name="Franke A."/>
            <person name="Friedrich D."/>
            <person name="Gadbois L."/>
            <person name="Gearin G."/>
            <person name="Gearin C.R."/>
            <person name="Giannoukos G."/>
            <person name="Goode T."/>
            <person name="Graham J."/>
            <person name="Grandbois E."/>
            <person name="Grewal S."/>
            <person name="Gyaltsen K."/>
            <person name="Hafez N."/>
            <person name="Hagos B."/>
            <person name="Hall J."/>
            <person name="Henson C."/>
            <person name="Hollinger A."/>
            <person name="Honan T."/>
            <person name="Huard M.D."/>
            <person name="Hughes L."/>
            <person name="Hurhula B."/>
            <person name="Husby M.E."/>
            <person name="Kamat A."/>
            <person name="Kanga B."/>
            <person name="Kashin S."/>
            <person name="Khazanovich D."/>
            <person name="Kisner P."/>
            <person name="Lance K."/>
            <person name="Lara M."/>
            <person name="Lee W."/>
            <person name="Lennon N."/>
            <person name="Letendre F."/>
            <person name="LeVine R."/>
            <person name="Lipovsky A."/>
            <person name="Liu X."/>
            <person name="Liu J."/>
            <person name="Liu S."/>
            <person name="Lokyitsang T."/>
            <person name="Lokyitsang Y."/>
            <person name="Lubonja R."/>
            <person name="Lui A."/>
            <person name="MacDonald P."/>
            <person name="Magnisalis V."/>
            <person name="Maru K."/>
            <person name="Matthews C."/>
            <person name="McCusker W."/>
            <person name="McDonough S."/>
            <person name="Mehta T."/>
            <person name="Meldrim J."/>
            <person name="Meneus L."/>
            <person name="Mihai O."/>
            <person name="Mihalev A."/>
            <person name="Mihova T."/>
            <person name="Mittelman R."/>
            <person name="Mlenga V."/>
            <person name="Montmayeur A."/>
            <person name="Mulrain L."/>
            <person name="Navidi A."/>
            <person name="Naylor J."/>
            <person name="Negash T."/>
            <person name="Nguyen T."/>
            <person name="Nguyen N."/>
            <person name="Nicol R."/>
            <person name="Norbu C."/>
            <person name="Norbu N."/>
            <person name="Novod N."/>
            <person name="O'Neill B."/>
            <person name="Osman S."/>
            <person name="Markiewicz E."/>
            <person name="Oyono O.L."/>
            <person name="Patti C."/>
            <person name="Phunkhang P."/>
            <person name="Pierre F."/>
            <person name="Priest M."/>
            <person name="Raghuraman S."/>
            <person name="Rege F."/>
            <person name="Reyes R."/>
            <person name="Rise C."/>
            <person name="Rogov P."/>
            <person name="Ross K."/>
            <person name="Ryan E."/>
            <person name="Settipalli S."/>
            <person name="Shea T."/>
            <person name="Sherpa N."/>
            <person name="Shi L."/>
            <person name="Shih D."/>
            <person name="Sparrow T."/>
            <person name="Spaulding J."/>
            <person name="Stalker J."/>
            <person name="Stange-Thomann N."/>
            <person name="Stavropoulos S."/>
            <person name="Stone C."/>
            <person name="Strader C."/>
            <person name="Tesfaye S."/>
            <person name="Thomson T."/>
            <person name="Thoulutsang Y."/>
            <person name="Thoulutsang D."/>
            <person name="Topham K."/>
            <person name="Topping I."/>
            <person name="Tsamla T."/>
            <person name="Vassiliev H."/>
            <person name="Vo A."/>
            <person name="Wangchuk T."/>
            <person name="Wangdi T."/>
            <person name="Weiand M."/>
            <person name="Wilkinson J."/>
            <person name="Wilson A."/>
            <person name="Yadav S."/>
            <person name="Young G."/>
            <person name="Yu Q."/>
            <person name="Zembek L."/>
            <person name="Zhong D."/>
            <person name="Zimmer A."/>
            <person name="Zwirko Z."/>
            <person name="Jaffe D.B."/>
            <person name="Alvarez P."/>
            <person name="Brockman W."/>
            <person name="Butler J."/>
            <person name="Chin C."/>
            <person name="Gnerre S."/>
            <person name="Grabherr M."/>
            <person name="Kleber M."/>
            <person name="Mauceli E."/>
            <person name="MacCallum I."/>
        </authorList>
    </citation>
    <scope>NUCLEOTIDE SEQUENCE [LARGE SCALE GENOMIC DNA]</scope>
    <source>
        <strain evidence="3">Tucson 15010-1051.87</strain>
    </source>
</reference>
<feature type="compositionally biased region" description="Basic and acidic residues" evidence="1">
    <location>
        <begin position="1270"/>
        <end position="1300"/>
    </location>
</feature>
<feature type="compositionally biased region" description="Basic residues" evidence="1">
    <location>
        <begin position="709"/>
        <end position="727"/>
    </location>
</feature>
<feature type="region of interest" description="Disordered" evidence="1">
    <location>
        <begin position="960"/>
        <end position="996"/>
    </location>
</feature>
<sequence>MVRRRGMVGGLAKQLSYSAYQHMMAPPPPGQHLNIGWLGSPSVHWPPQAPRPPSLMSAMCNKMVGSLPRMPSLPQPELSSRRLSRLRRNLMQSPHPQVLPVYPQAPLMQTANILPMWCRSDEQMWQNPVKQRHRLPTSDISIQLKQQLQQLKRQQQLQQKRQQQQQQQQQQQPPQQQQQQQRELSSGFMPFNFGKCASSLIKFLDRSGSTSESSLYAATHPNPVPEAQHVPTISIVKRPYSVERHIHAADFDYVKLAKQMVTSKDKQFTGGGVGRTQVLPTHGEPHRLANRGSSKAPVSFTADYSASSTSLINHSAAQAGRQEELKAKSQSLQGETPAEMQLNFLAADIDANLQQIRKLLGTKLPHKRCGSTRTAKGLATLQRPEMCAKLKYPPLAGHAARHASLAIPQQSDTKLPQRVHQQHNSPVMSASLAALQQSELPQQLAAGPEGKAKVASLSEMQQSEPSDNVELPQQTELSGNVTPTTLPNLATDDADAKQEFKFTAEQLELMQKILQEKDQLQRAAEPEASMKAKTPKIDGHKRQINLNELFKDKNMQCVESDNSLWNSLMQLVAHMCDDRKRNEETERLKAGAILEPSKKEYSIYLMVTSDDEDDVGDSSRVGNQCNTPIATRKPRQARRKRSSTIKPLDIPAPYATLRQRKQQDQRRPLRKKRRPSLGHQNTEVFSCLSLPARRPLHWPNPRHIKCLAQGKKKRKRLPRRPCLRRQASHTLDSIYPSQLINPRKSNNRMSNPFLPQPRVPGNYTGKKKKKQQILDAFRKFSNMTRFGFKKILSHYKNSNDASLADDKSRSQKFDAQSGPTQNDSSCDNIEPKAATVRKLSTSPPSETVNPKKRDLKPTVRTQFVLGRTMRNNDYSPTAIRRGSYMRRDQSRPSWPATRTRSRKPKPIRHVGGGVRLCPVCGQRAIDTSFSPDGHNCICDLCNAKIHAALENYKGQSGNYSPCSSDWRQSTQSGNQGPGQGQGQGQATVQSSGPAGNPCEPPPFSIVVLQDCENSALIDQLTTALARTCTQQSNFHNISSINSNEYKNSYLSGYLDRGATSVLPTCDYAPPGYNQNPPPPPTGQVYYDDTQNRIYDTPLVQSNYASQRNGDWTDNEPYTDNYTDKNIAAAPRNNEWAPDSGFCNARPGQRDPRESPSPPSCTGMRRKNGPVNVDNNSYASTADRDDVSGFSGPGCTCNCEFCRNSSENSERLICLIAQALEMFLSNYVRQPTAQKEKKTKHGGKDRKSPRSRSASNTGVSAKSSNTKTSAQHKEKEKEKKKSKEKSKSYNKERTKGQPKDKYRTRHVPRQLNNSNFFLPDSEQAICKFKHSSPCSTACRSGCNKLTGRNNGYSGSAGYNGSCVPNCTAPCGSQGLERGGKCVNCCAGSRSTEHKSSCVPGCQATCSSSMTSNISAPSRSNQRQGRLGGRNRGLPGNPGTGGRNQQSGGPGGAESSSGQSGRSKQPTASHDRPNGRSKSPGGNGQKYCRCCSKQQDRFGAGDATNRTPCGCFAAFTGRRMNSQAARPTGNCIHGLQPVAHYRPGMLQFPINYTLRRNGECVRRSLVRTAAGATLHERPHSEEHISNALHDLCGSKPCSRCRSNLQFWH</sequence>
<feature type="region of interest" description="Disordered" evidence="1">
    <location>
        <begin position="834"/>
        <end position="853"/>
    </location>
</feature>
<accession>A0A0Q9W4N6</accession>
<feature type="region of interest" description="Disordered" evidence="1">
    <location>
        <begin position="1104"/>
        <end position="1123"/>
    </location>
</feature>
<feature type="region of interest" description="Disordered" evidence="1">
    <location>
        <begin position="444"/>
        <end position="487"/>
    </location>
</feature>
<feature type="compositionally biased region" description="Low complexity" evidence="1">
    <location>
        <begin position="1451"/>
        <end position="1463"/>
    </location>
</feature>
<feature type="compositionally biased region" description="Polar residues" evidence="1">
    <location>
        <begin position="1104"/>
        <end position="1120"/>
    </location>
</feature>
<feature type="compositionally biased region" description="Polar residues" evidence="1">
    <location>
        <begin position="813"/>
        <end position="827"/>
    </location>
</feature>
<feature type="region of interest" description="Disordered" evidence="1">
    <location>
        <begin position="266"/>
        <end position="295"/>
    </location>
</feature>
<dbReference type="InParanoid" id="A0A0Q9W4N6"/>
<feature type="region of interest" description="Disordered" evidence="1">
    <location>
        <begin position="1407"/>
        <end position="1483"/>
    </location>
</feature>
<protein>
    <submittedName>
        <fullName evidence="2">Uncharacterized protein</fullName>
    </submittedName>
</protein>
<feature type="compositionally biased region" description="Basic residues" evidence="1">
    <location>
        <begin position="1236"/>
        <end position="1249"/>
    </location>
</feature>
<feature type="region of interest" description="Disordered" evidence="1">
    <location>
        <begin position="872"/>
        <end position="907"/>
    </location>
</feature>
<evidence type="ECO:0000313" key="3">
    <source>
        <dbReference type="Proteomes" id="UP000008792"/>
    </source>
</evidence>
<dbReference type="EMBL" id="CH940648">
    <property type="protein sequence ID" value="KRF80012.1"/>
    <property type="molecule type" value="Genomic_DNA"/>
</dbReference>
<feature type="compositionally biased region" description="Basic residues" evidence="1">
    <location>
        <begin position="632"/>
        <end position="643"/>
    </location>
</feature>
<feature type="compositionally biased region" description="Polar residues" evidence="1">
    <location>
        <begin position="838"/>
        <end position="848"/>
    </location>
</feature>
<keyword evidence="3" id="KW-1185">Reference proteome</keyword>
<feature type="compositionally biased region" description="Polar residues" evidence="1">
    <location>
        <begin position="728"/>
        <end position="750"/>
    </location>
</feature>
<feature type="region of interest" description="Disordered" evidence="1">
    <location>
        <begin position="1129"/>
        <end position="1184"/>
    </location>
</feature>
<dbReference type="eggNOG" id="ENOG502T84F">
    <property type="taxonomic scope" value="Eukaryota"/>
</dbReference>
<feature type="region of interest" description="Disordered" evidence="1">
    <location>
        <begin position="612"/>
        <end position="680"/>
    </location>
</feature>
<organism evidence="2 3">
    <name type="scientific">Drosophila virilis</name>
    <name type="common">Fruit fly</name>
    <dbReference type="NCBI Taxonomy" id="7244"/>
    <lineage>
        <taxon>Eukaryota</taxon>
        <taxon>Metazoa</taxon>
        <taxon>Ecdysozoa</taxon>
        <taxon>Arthropoda</taxon>
        <taxon>Hexapoda</taxon>
        <taxon>Insecta</taxon>
        <taxon>Pterygota</taxon>
        <taxon>Neoptera</taxon>
        <taxon>Endopterygota</taxon>
        <taxon>Diptera</taxon>
        <taxon>Brachycera</taxon>
        <taxon>Muscomorpha</taxon>
        <taxon>Ephydroidea</taxon>
        <taxon>Drosophilidae</taxon>
        <taxon>Drosophila</taxon>
    </lineage>
</organism>
<name>A0A0Q9W4N6_DROVI</name>
<feature type="region of interest" description="Disordered" evidence="1">
    <location>
        <begin position="709"/>
        <end position="770"/>
    </location>
</feature>
<evidence type="ECO:0000256" key="1">
    <source>
        <dbReference type="SAM" id="MobiDB-lite"/>
    </source>
</evidence>
<feature type="compositionally biased region" description="Low complexity" evidence="1">
    <location>
        <begin position="162"/>
        <end position="182"/>
    </location>
</feature>
<feature type="compositionally biased region" description="Polar residues" evidence="1">
    <location>
        <begin position="458"/>
        <end position="487"/>
    </location>
</feature>
<feature type="region of interest" description="Disordered" evidence="1">
    <location>
        <begin position="1230"/>
        <end position="1313"/>
    </location>
</feature>
<dbReference type="Proteomes" id="UP000008792">
    <property type="component" value="Unassembled WGS sequence"/>
</dbReference>
<dbReference type="OrthoDB" id="7872994at2759"/>
<proteinExistence type="predicted"/>
<feature type="region of interest" description="Disordered" evidence="1">
    <location>
        <begin position="800"/>
        <end position="829"/>
    </location>
</feature>
<gene>
    <name evidence="2" type="primary">Dvir\GJ22078</name>
    <name evidence="2" type="ORF">Dvir_GJ22078</name>
</gene>
<evidence type="ECO:0000313" key="2">
    <source>
        <dbReference type="EMBL" id="KRF80012.1"/>
    </source>
</evidence>
<feature type="compositionally biased region" description="Gly residues" evidence="1">
    <location>
        <begin position="1424"/>
        <end position="1450"/>
    </location>
</feature>
<feature type="region of interest" description="Disordered" evidence="1">
    <location>
        <begin position="162"/>
        <end position="183"/>
    </location>
</feature>
<feature type="compositionally biased region" description="Polar residues" evidence="1">
    <location>
        <begin position="620"/>
        <end position="629"/>
    </location>
</feature>